<protein>
    <submittedName>
        <fullName evidence="2">Uncharacterized protein</fullName>
    </submittedName>
</protein>
<evidence type="ECO:0000256" key="1">
    <source>
        <dbReference type="SAM" id="MobiDB-lite"/>
    </source>
</evidence>
<gene>
    <name evidence="2" type="ORF">CTOB1V02_LOCUS4744</name>
</gene>
<name>A0A7R8ZPI6_9CRUS</name>
<feature type="compositionally biased region" description="Polar residues" evidence="1">
    <location>
        <begin position="403"/>
        <end position="421"/>
    </location>
</feature>
<feature type="compositionally biased region" description="Polar residues" evidence="1">
    <location>
        <begin position="374"/>
        <end position="387"/>
    </location>
</feature>
<reference evidence="2" key="1">
    <citation type="submission" date="2020-11" db="EMBL/GenBank/DDBJ databases">
        <authorList>
            <person name="Tran Van P."/>
        </authorList>
    </citation>
    <scope>NUCLEOTIDE SEQUENCE</scope>
</reference>
<feature type="compositionally biased region" description="Basic and acidic residues" evidence="1">
    <location>
        <begin position="799"/>
        <end position="808"/>
    </location>
</feature>
<organism evidence="2">
    <name type="scientific">Cyprideis torosa</name>
    <dbReference type="NCBI Taxonomy" id="163714"/>
    <lineage>
        <taxon>Eukaryota</taxon>
        <taxon>Metazoa</taxon>
        <taxon>Ecdysozoa</taxon>
        <taxon>Arthropoda</taxon>
        <taxon>Crustacea</taxon>
        <taxon>Oligostraca</taxon>
        <taxon>Ostracoda</taxon>
        <taxon>Podocopa</taxon>
        <taxon>Podocopida</taxon>
        <taxon>Cytherocopina</taxon>
        <taxon>Cytheroidea</taxon>
        <taxon>Cytherideidae</taxon>
        <taxon>Cyprideis</taxon>
    </lineage>
</organism>
<accession>A0A7R8ZPI6</accession>
<dbReference type="EMBL" id="OB660946">
    <property type="protein sequence ID" value="CAD7226830.1"/>
    <property type="molecule type" value="Genomic_DNA"/>
</dbReference>
<feature type="region of interest" description="Disordered" evidence="1">
    <location>
        <begin position="374"/>
        <end position="435"/>
    </location>
</feature>
<sequence>MASIYHLQTSASLPEGLKFLSPLEEGKSRETLSQFWNWDYDIGNVFVSSNQNMFRSRFDKELFGLPAGGDDSQYTKEFDEELQKRRWIPLLEREPTQTVLVTKRSHLSIPNLEHKHTPKRREDVPEEEVKELKTGHQTQLTMQDSPIDNETVECTCNIVETPLEVTTVSPRLIPMPRHIAMYTSNDRHPLIAPFTLETTKRHSSYVGQQISLPLLKISKVESPTKHLSFQGHATPMRLLKKRHIKRRIQRLKQGQVSRLTPNSPTQLSISIDKSGRQIERFAKREEYEKIPTTRKSSKFMDEKKRSRLNTRASEGTCAKTEYQVNQNEETSRCIKRRYSHPKDLNVWEKFQTHNPSLPGEQRKMLEKQHLSNTVQQRYKCSKKSSYNACHPKPLPRSLKVSLTLGSGPSNNERNNAGSSEYSVGPPSDSKLAKGSFNNNALDNVNSLKLNVERGSVISWPIVPEIAITPNIGFEPLGRQKIFLSQFEIPTFDQNSSFHVIPCVDVNGIEQNVLLQKGGSVSNANVHEIPHEKAGHNEEFKTNRWSFEPQKDSLSGYQPFQQLSIQPARQMSEKMLQQSYILVCDAGNQSCLQVSSDVAEGTDNIRTSDAIGNGRQSKIEKLGTAPIVEKENKAQSQHKLLSQKQSGKFQCRVQLFEGEKTTVANCSQGSKSASPLATRNASKSNASFCRYPVEPNFSKSSSEPSECCLVRQIPIDQLRQSTPVTNAGLLNDGMDVGNCCSQGFAVEKTNAKSNLQTAKQVTNPDCVDVTWETIKRCPLREIGLPDEQNIFTKNWFTSDGQRRIPEKRTNPRNTVQKPAAQRTHKYSAPPLPSPKKRHQRKRKYASYVHRGTQTDFPVAMLKEIRKLRETLEAALFYFMEHEVIY</sequence>
<evidence type="ECO:0000313" key="2">
    <source>
        <dbReference type="EMBL" id="CAD7226830.1"/>
    </source>
</evidence>
<feature type="compositionally biased region" description="Basic residues" evidence="1">
    <location>
        <begin position="833"/>
        <end position="843"/>
    </location>
</feature>
<feature type="region of interest" description="Disordered" evidence="1">
    <location>
        <begin position="799"/>
        <end position="843"/>
    </location>
</feature>
<proteinExistence type="predicted"/>
<dbReference type="AlphaFoldDB" id="A0A7R8ZPI6"/>